<accession>A0A1W6ZL90</accession>
<dbReference type="KEGG" id="psin:CAK95_02540"/>
<reference evidence="1 2" key="1">
    <citation type="submission" date="2017-05" db="EMBL/GenBank/DDBJ databases">
        <title>Full genome sequence of Pseudorhodoplanes sinuspersici.</title>
        <authorList>
            <person name="Dastgheib S.M.M."/>
            <person name="Shavandi M."/>
            <person name="Tirandaz H."/>
        </authorList>
    </citation>
    <scope>NUCLEOTIDE SEQUENCE [LARGE SCALE GENOMIC DNA]</scope>
    <source>
        <strain evidence="1 2">RIPI110</strain>
    </source>
</reference>
<dbReference type="EMBL" id="CP021112">
    <property type="protein sequence ID" value="ARP98082.1"/>
    <property type="molecule type" value="Genomic_DNA"/>
</dbReference>
<protein>
    <submittedName>
        <fullName evidence="1">Uncharacterized protein</fullName>
    </submittedName>
</protein>
<proteinExistence type="predicted"/>
<dbReference type="AlphaFoldDB" id="A0A1W6ZL90"/>
<evidence type="ECO:0000313" key="2">
    <source>
        <dbReference type="Proteomes" id="UP000194137"/>
    </source>
</evidence>
<name>A0A1W6ZL90_9HYPH</name>
<gene>
    <name evidence="1" type="ORF">CAK95_02540</name>
</gene>
<evidence type="ECO:0000313" key="1">
    <source>
        <dbReference type="EMBL" id="ARP98082.1"/>
    </source>
</evidence>
<organism evidence="1 2">
    <name type="scientific">Pseudorhodoplanes sinuspersici</name>
    <dbReference type="NCBI Taxonomy" id="1235591"/>
    <lineage>
        <taxon>Bacteria</taxon>
        <taxon>Pseudomonadati</taxon>
        <taxon>Pseudomonadota</taxon>
        <taxon>Alphaproteobacteria</taxon>
        <taxon>Hyphomicrobiales</taxon>
        <taxon>Pseudorhodoplanes</taxon>
    </lineage>
</organism>
<dbReference type="RefSeq" id="WP_086086397.1">
    <property type="nucleotide sequence ID" value="NZ_CP021112.1"/>
</dbReference>
<dbReference type="Proteomes" id="UP000194137">
    <property type="component" value="Chromosome"/>
</dbReference>
<keyword evidence="2" id="KW-1185">Reference proteome</keyword>
<sequence>MDRLRRQRAKLKPTKFAMAGRPLPLVSWGAGRRLELDKTFSMPPLAWSRGGDVRRFSLRYSCSEQRVHSGLYDGVTWPDTGFASLD</sequence>